<reference evidence="1 2" key="1">
    <citation type="submission" date="2017-06" db="EMBL/GenBank/DDBJ databases">
        <title>A platform for efficient transgenesis in Macrostomum lignano, a flatworm model organism for stem cell research.</title>
        <authorList>
            <person name="Berezikov E."/>
        </authorList>
    </citation>
    <scope>NUCLEOTIDE SEQUENCE [LARGE SCALE GENOMIC DNA]</scope>
    <source>
        <strain evidence="1">DV1</strain>
        <tissue evidence="1">Whole organism</tissue>
    </source>
</reference>
<proteinExistence type="predicted"/>
<dbReference type="AlphaFoldDB" id="A0A267GRH1"/>
<dbReference type="EMBL" id="NIVC01000180">
    <property type="protein sequence ID" value="PAA88628.1"/>
    <property type="molecule type" value="Genomic_DNA"/>
</dbReference>
<comment type="caution">
    <text evidence="1">The sequence shown here is derived from an EMBL/GenBank/DDBJ whole genome shotgun (WGS) entry which is preliminary data.</text>
</comment>
<feature type="non-terminal residue" evidence="1">
    <location>
        <position position="1"/>
    </location>
</feature>
<sequence>GRLIICIWSQEAAGPVFTWDNGTVRCRCSHSLEPLTLQQSADCAELLQATLATLVTSEVFADRRRCRLRRATSTGAASSGADSARWFEVHPGLSCVLVACGCRQHLQELDSLAALLAGAVRMFHSEEDPQASAAKRLQPLRTLLPQLAAACGPAELLCAPSILRCGQASEEAALDRALAAYLAKFTCQYGCLLVAGRRAAASQQWRLLSATEQILLGHLALAAADGAAPTCLCTSAA</sequence>
<protein>
    <submittedName>
        <fullName evidence="1">Uncharacterized protein</fullName>
    </submittedName>
</protein>
<gene>
    <name evidence="1" type="ORF">BOX15_Mlig016781g1</name>
</gene>
<keyword evidence="2" id="KW-1185">Reference proteome</keyword>
<dbReference type="Proteomes" id="UP000215902">
    <property type="component" value="Unassembled WGS sequence"/>
</dbReference>
<evidence type="ECO:0000313" key="2">
    <source>
        <dbReference type="Proteomes" id="UP000215902"/>
    </source>
</evidence>
<name>A0A267GRH1_9PLAT</name>
<accession>A0A267GRH1</accession>
<organism evidence="1 2">
    <name type="scientific">Macrostomum lignano</name>
    <dbReference type="NCBI Taxonomy" id="282301"/>
    <lineage>
        <taxon>Eukaryota</taxon>
        <taxon>Metazoa</taxon>
        <taxon>Spiralia</taxon>
        <taxon>Lophotrochozoa</taxon>
        <taxon>Platyhelminthes</taxon>
        <taxon>Rhabditophora</taxon>
        <taxon>Macrostomorpha</taxon>
        <taxon>Macrostomida</taxon>
        <taxon>Macrostomidae</taxon>
        <taxon>Macrostomum</taxon>
    </lineage>
</organism>
<evidence type="ECO:0000313" key="1">
    <source>
        <dbReference type="EMBL" id="PAA88628.1"/>
    </source>
</evidence>